<dbReference type="SMART" id="SM00450">
    <property type="entry name" value="RHOD"/>
    <property type="match status" value="1"/>
</dbReference>
<dbReference type="Gene3D" id="3.40.250.10">
    <property type="entry name" value="Rhodanese-like domain"/>
    <property type="match status" value="1"/>
</dbReference>
<protein>
    <submittedName>
        <fullName evidence="2">Rhodanese-like domain-containing protein</fullName>
    </submittedName>
</protein>
<sequence length="111" mass="12625">MAVILIFFLKGFLPVKGVKNISIPELKNEMNNKNIQMIDVRTIGEFKQYHIPGFKNIPLQMLAQEVNKLKKDEPIIVICQSGMRSQRASKILKKLGFNNIMNVKGGVAAWR</sequence>
<gene>
    <name evidence="2" type="ORF">KHA93_14730</name>
</gene>
<dbReference type="PROSITE" id="PS50206">
    <property type="entry name" value="RHODANESE_3"/>
    <property type="match status" value="1"/>
</dbReference>
<name>A0A942TRF9_9BACI</name>
<proteinExistence type="predicted"/>
<dbReference type="SUPFAM" id="SSF52821">
    <property type="entry name" value="Rhodanese/Cell cycle control phosphatase"/>
    <property type="match status" value="1"/>
</dbReference>
<dbReference type="InterPro" id="IPR036873">
    <property type="entry name" value="Rhodanese-like_dom_sf"/>
</dbReference>
<comment type="caution">
    <text evidence="2">The sequence shown here is derived from an EMBL/GenBank/DDBJ whole genome shotgun (WGS) entry which is preliminary data.</text>
</comment>
<keyword evidence="3" id="KW-1185">Reference proteome</keyword>
<feature type="domain" description="Rhodanese" evidence="1">
    <location>
        <begin position="31"/>
        <end position="111"/>
    </location>
</feature>
<organism evidence="2 3">
    <name type="scientific">Lederbergia citrisecunda</name>
    <dbReference type="NCBI Taxonomy" id="2833583"/>
    <lineage>
        <taxon>Bacteria</taxon>
        <taxon>Bacillati</taxon>
        <taxon>Bacillota</taxon>
        <taxon>Bacilli</taxon>
        <taxon>Bacillales</taxon>
        <taxon>Bacillaceae</taxon>
        <taxon>Lederbergia</taxon>
    </lineage>
</organism>
<dbReference type="FunFam" id="3.40.250.10:FF:000049">
    <property type="entry name" value="Phage shock protein E"/>
    <property type="match status" value="1"/>
</dbReference>
<evidence type="ECO:0000313" key="2">
    <source>
        <dbReference type="EMBL" id="MBS4200889.1"/>
    </source>
</evidence>
<evidence type="ECO:0000259" key="1">
    <source>
        <dbReference type="PROSITE" id="PS50206"/>
    </source>
</evidence>
<reference evidence="2 3" key="1">
    <citation type="submission" date="2021-05" db="EMBL/GenBank/DDBJ databases">
        <title>Novel Bacillus species.</title>
        <authorList>
            <person name="Liu G."/>
        </authorList>
    </citation>
    <scope>NUCLEOTIDE SEQUENCE [LARGE SCALE GENOMIC DNA]</scope>
    <source>
        <strain evidence="2 3">FJAT-49732</strain>
    </source>
</reference>
<dbReference type="InterPro" id="IPR050229">
    <property type="entry name" value="GlpE_sulfurtransferase"/>
</dbReference>
<dbReference type="InterPro" id="IPR001763">
    <property type="entry name" value="Rhodanese-like_dom"/>
</dbReference>
<dbReference type="PANTHER" id="PTHR43031:SF17">
    <property type="entry name" value="SULFURTRANSFERASE YTWF-RELATED"/>
    <property type="match status" value="1"/>
</dbReference>
<dbReference type="EMBL" id="JAGYPJ010000001">
    <property type="protein sequence ID" value="MBS4200889.1"/>
    <property type="molecule type" value="Genomic_DNA"/>
</dbReference>
<accession>A0A942TRF9</accession>
<dbReference type="PANTHER" id="PTHR43031">
    <property type="entry name" value="FAD-DEPENDENT OXIDOREDUCTASE"/>
    <property type="match status" value="1"/>
</dbReference>
<evidence type="ECO:0000313" key="3">
    <source>
        <dbReference type="Proteomes" id="UP000682713"/>
    </source>
</evidence>
<dbReference type="RefSeq" id="WP_213112951.1">
    <property type="nucleotide sequence ID" value="NZ_JAGYPJ010000001.1"/>
</dbReference>
<dbReference type="AlphaFoldDB" id="A0A942TRF9"/>
<dbReference type="CDD" id="cd00158">
    <property type="entry name" value="RHOD"/>
    <property type="match status" value="1"/>
</dbReference>
<dbReference type="Pfam" id="PF00581">
    <property type="entry name" value="Rhodanese"/>
    <property type="match status" value="1"/>
</dbReference>
<dbReference type="Proteomes" id="UP000682713">
    <property type="component" value="Unassembled WGS sequence"/>
</dbReference>